<dbReference type="Proteomes" id="UP000007809">
    <property type="component" value="Chromosome"/>
</dbReference>
<gene>
    <name evidence="1" type="ordered locus">Psed_0020</name>
</gene>
<reference evidence="1 2" key="1">
    <citation type="journal article" date="2011" name="J. Bacteriol.">
        <title>Genome sequence of the 1,4-dioxane-degrading Pseudonocardia dioxanivorans strain CB1190.</title>
        <authorList>
            <person name="Sales C.M."/>
            <person name="Mahendra S."/>
            <person name="Grostern A."/>
            <person name="Parales R.E."/>
            <person name="Goodwin L.A."/>
            <person name="Woyke T."/>
            <person name="Nolan M."/>
            <person name="Lapidus A."/>
            <person name="Chertkov O."/>
            <person name="Ovchinnikova G."/>
            <person name="Sczyrba A."/>
            <person name="Alvarez-Cohen L."/>
        </authorList>
    </citation>
    <scope>NUCLEOTIDE SEQUENCE [LARGE SCALE GENOMIC DNA]</scope>
    <source>
        <strain evidence="2">ATCC 55486 / DSM 44775 / JCM 13855 / CB1190</strain>
    </source>
</reference>
<keyword evidence="2" id="KW-1185">Reference proteome</keyword>
<dbReference type="STRING" id="675635.Psed_0020"/>
<evidence type="ECO:0000313" key="2">
    <source>
        <dbReference type="Proteomes" id="UP000007809"/>
    </source>
</evidence>
<sequence>MPLIGRISIHSMSRILRHVKIVNSNSVTSGSATPRGLLDDIAEDIEARHAYSAKILRLIGTNIAGQLVERRRAATDAGAAAPDR</sequence>
<organism evidence="1 2">
    <name type="scientific">Pseudonocardia dioxanivorans (strain ATCC 55486 / DSM 44775 / JCM 13855 / CB1190)</name>
    <dbReference type="NCBI Taxonomy" id="675635"/>
    <lineage>
        <taxon>Bacteria</taxon>
        <taxon>Bacillati</taxon>
        <taxon>Actinomycetota</taxon>
        <taxon>Actinomycetes</taxon>
        <taxon>Pseudonocardiales</taxon>
        <taxon>Pseudonocardiaceae</taxon>
        <taxon>Pseudonocardia</taxon>
    </lineage>
</organism>
<dbReference type="AlphaFoldDB" id="F4CK80"/>
<evidence type="ECO:0000313" key="1">
    <source>
        <dbReference type="EMBL" id="AEA22303.1"/>
    </source>
</evidence>
<dbReference type="EMBL" id="CP002593">
    <property type="protein sequence ID" value="AEA22303.1"/>
    <property type="molecule type" value="Genomic_DNA"/>
</dbReference>
<dbReference type="KEGG" id="pdx:Psed_0020"/>
<name>F4CK80_PSEUX</name>
<protein>
    <submittedName>
        <fullName evidence="1">Uncharacterized protein</fullName>
    </submittedName>
</protein>
<proteinExistence type="predicted"/>
<dbReference type="HOGENOM" id="CLU_2525109_0_0_11"/>
<accession>F4CK80</accession>